<dbReference type="GO" id="GO:0004553">
    <property type="term" value="F:hydrolase activity, hydrolyzing O-glycosyl compounds"/>
    <property type="evidence" value="ECO:0007669"/>
    <property type="project" value="InterPro"/>
</dbReference>
<evidence type="ECO:0000256" key="4">
    <source>
        <dbReference type="ARBA" id="ARBA00023277"/>
    </source>
</evidence>
<dbReference type="Pfam" id="PF14200">
    <property type="entry name" value="RicinB_lectin_2"/>
    <property type="match status" value="3"/>
</dbReference>
<evidence type="ECO:0000256" key="7">
    <source>
        <dbReference type="PIRSR" id="PIRSR606710-2"/>
    </source>
</evidence>
<evidence type="ECO:0000259" key="8">
    <source>
        <dbReference type="SMART" id="SM00458"/>
    </source>
</evidence>
<feature type="site" description="Important for catalytic activity, responsible for pKa modulation of the active site Glu and correct orientation of both the proton donor and substrate" evidence="7">
    <location>
        <position position="166"/>
    </location>
</feature>
<reference evidence="9 10" key="1">
    <citation type="submission" date="2020-08" db="EMBL/GenBank/DDBJ databases">
        <title>Genomic Encyclopedia of Type Strains, Phase IV (KMG-IV): sequencing the most valuable type-strain genomes for metagenomic binning, comparative biology and taxonomic classification.</title>
        <authorList>
            <person name="Goeker M."/>
        </authorList>
    </citation>
    <scope>NUCLEOTIDE SEQUENCE [LARGE SCALE GENOMIC DNA]</scope>
    <source>
        <strain evidence="9 10">DSM 29007</strain>
    </source>
</reference>
<comment type="similarity">
    <text evidence="1">Belongs to the glycosyl hydrolase 43 family.</text>
</comment>
<evidence type="ECO:0000313" key="10">
    <source>
        <dbReference type="Proteomes" id="UP000582837"/>
    </source>
</evidence>
<dbReference type="InterPro" id="IPR000772">
    <property type="entry name" value="Ricin_B_lectin"/>
</dbReference>
<name>A0A841GR07_9BACT</name>
<dbReference type="CDD" id="cd00161">
    <property type="entry name" value="beta-trefoil_Ricin-like"/>
    <property type="match status" value="2"/>
</dbReference>
<dbReference type="InterPro" id="IPR023296">
    <property type="entry name" value="Glyco_hydro_beta-prop_sf"/>
</dbReference>
<keyword evidence="2" id="KW-0858">Xylan degradation</keyword>
<dbReference type="Gene3D" id="2.80.10.50">
    <property type="match status" value="6"/>
</dbReference>
<dbReference type="InterPro" id="IPR052176">
    <property type="entry name" value="Glycosyl_Hydrlase_43_Enz"/>
</dbReference>
<dbReference type="GO" id="GO:0045493">
    <property type="term" value="P:xylan catabolic process"/>
    <property type="evidence" value="ECO:0007669"/>
    <property type="project" value="UniProtKB-KW"/>
</dbReference>
<organism evidence="9 10">
    <name type="scientific">Longimicrobium terrae</name>
    <dbReference type="NCBI Taxonomy" id="1639882"/>
    <lineage>
        <taxon>Bacteria</taxon>
        <taxon>Pseudomonadati</taxon>
        <taxon>Gemmatimonadota</taxon>
        <taxon>Longimicrobiia</taxon>
        <taxon>Longimicrobiales</taxon>
        <taxon>Longimicrobiaceae</taxon>
        <taxon>Longimicrobium</taxon>
    </lineage>
</organism>
<dbReference type="PANTHER" id="PTHR43772">
    <property type="entry name" value="ENDO-1,4-BETA-XYLANASE"/>
    <property type="match status" value="1"/>
</dbReference>
<proteinExistence type="inferred from homology"/>
<feature type="active site" description="Proton acceptor" evidence="6">
    <location>
        <position position="54"/>
    </location>
</feature>
<evidence type="ECO:0000256" key="3">
    <source>
        <dbReference type="ARBA" id="ARBA00022801"/>
    </source>
</evidence>
<dbReference type="Proteomes" id="UP000582837">
    <property type="component" value="Unassembled WGS sequence"/>
</dbReference>
<dbReference type="PROSITE" id="PS50231">
    <property type="entry name" value="RICIN_B_LECTIN"/>
    <property type="match status" value="2"/>
</dbReference>
<gene>
    <name evidence="9" type="ORF">HNQ61_001125</name>
</gene>
<feature type="domain" description="Ricin B lectin" evidence="8">
    <location>
        <begin position="474"/>
        <end position="610"/>
    </location>
</feature>
<evidence type="ECO:0000256" key="2">
    <source>
        <dbReference type="ARBA" id="ARBA00022651"/>
    </source>
</evidence>
<evidence type="ECO:0000256" key="1">
    <source>
        <dbReference type="ARBA" id="ARBA00009865"/>
    </source>
</evidence>
<dbReference type="Gene3D" id="2.115.10.20">
    <property type="entry name" value="Glycosyl hydrolase domain, family 43"/>
    <property type="match status" value="1"/>
</dbReference>
<feature type="active site" description="Proton donor" evidence="6">
    <location>
        <position position="216"/>
    </location>
</feature>
<dbReference type="SUPFAM" id="SSF50370">
    <property type="entry name" value="Ricin B-like lectins"/>
    <property type="match status" value="2"/>
</dbReference>
<sequence>MRLRTLLVPLALAGLPACTEVSGPAAAITPDDGPPARSVAVSYRNPVLGPDAPDPHAAFLDGKYWIYPTSEGGQRFHAYSSTDMVNWVDEGVVLDLGPGVAWTDWNGWAPAIAVRNGKYYFYYSANGPHPDSKIGVAVGTSPRGPFTDIGRPLVTSDASVPLEAIDPMVFVDTDGQAYLYYGGSAGNGNMAIHRLNADMISLSGARIVQKPRYFTEGPFVHKRNGVYYLTYSNGGWNTPDYNVRYATSTSPLGPWTYGAQILGKDFNFSGPGHHAILQRPGADDWYIVYHRYEDGAEFNAKRRATAIDRLTYSGTAIQPVTMTGAVPNGRYKLFARHSGKALDVGGCSTADGADVITWPYSGLACQQWDLTRQTDGHYRITAAHSGKALDVGGCSTAEGANVITWPWSGIDCQRWQVVKTGPDAFKLVARNSGRVLDVAGCSTADGADVIVRAYTGALCQQWNIRQAAAVVPNGRYKLTARHSGQALDVADCSTADGADAITWPYWAGACQQWNLERLADGYYKITASHSGKALDVGGCSTADGADVITWPYSGAACQQWDVVDVGGDYYRVTARNSGMALDVAGCSTAGAADVIVRPYTGAACQQWRIETTP</sequence>
<dbReference type="AlphaFoldDB" id="A0A841GR07"/>
<evidence type="ECO:0000256" key="6">
    <source>
        <dbReference type="PIRSR" id="PIRSR606710-1"/>
    </source>
</evidence>
<dbReference type="CDD" id="cd09004">
    <property type="entry name" value="GH43_bXyl-like"/>
    <property type="match status" value="1"/>
</dbReference>
<dbReference type="SMART" id="SM00458">
    <property type="entry name" value="RICIN"/>
    <property type="match status" value="2"/>
</dbReference>
<evidence type="ECO:0000256" key="5">
    <source>
        <dbReference type="ARBA" id="ARBA00023295"/>
    </source>
</evidence>
<dbReference type="EMBL" id="JACHIA010000002">
    <property type="protein sequence ID" value="MBB6069510.1"/>
    <property type="molecule type" value="Genomic_DNA"/>
</dbReference>
<dbReference type="SUPFAM" id="SSF75005">
    <property type="entry name" value="Arabinanase/levansucrase/invertase"/>
    <property type="match status" value="1"/>
</dbReference>
<keyword evidence="4" id="KW-0119">Carbohydrate metabolism</keyword>
<keyword evidence="10" id="KW-1185">Reference proteome</keyword>
<dbReference type="InterPro" id="IPR035992">
    <property type="entry name" value="Ricin_B-like_lectins"/>
</dbReference>
<dbReference type="RefSeq" id="WP_170037480.1">
    <property type="nucleotide sequence ID" value="NZ_JACHOW010000002.1"/>
</dbReference>
<feature type="domain" description="Ricin B lectin" evidence="8">
    <location>
        <begin position="329"/>
        <end position="465"/>
    </location>
</feature>
<keyword evidence="2" id="KW-0624">Polysaccharide degradation</keyword>
<comment type="caution">
    <text evidence="9">The sequence shown here is derived from an EMBL/GenBank/DDBJ whole genome shotgun (WGS) entry which is preliminary data.</text>
</comment>
<keyword evidence="5" id="KW-0326">Glycosidase</keyword>
<protein>
    <submittedName>
        <fullName evidence="9">Cytochrome c551/c552</fullName>
    </submittedName>
</protein>
<keyword evidence="3" id="KW-0378">Hydrolase</keyword>
<dbReference type="InterPro" id="IPR006710">
    <property type="entry name" value="Glyco_hydro_43"/>
</dbReference>
<accession>A0A841GR07</accession>
<dbReference type="PANTHER" id="PTHR43772:SF2">
    <property type="entry name" value="PUTATIVE (AFU_ORTHOLOGUE AFUA_2G04480)-RELATED"/>
    <property type="match status" value="1"/>
</dbReference>
<dbReference type="Pfam" id="PF04616">
    <property type="entry name" value="Glyco_hydro_43"/>
    <property type="match status" value="1"/>
</dbReference>
<evidence type="ECO:0000313" key="9">
    <source>
        <dbReference type="EMBL" id="MBB6069510.1"/>
    </source>
</evidence>